<evidence type="ECO:0000256" key="8">
    <source>
        <dbReference type="ARBA" id="ARBA00049299"/>
    </source>
</evidence>
<keyword evidence="1 12" id="KW-0808">Transferase</keyword>
<evidence type="ECO:0000256" key="1">
    <source>
        <dbReference type="ARBA" id="ARBA00022679"/>
    </source>
</evidence>
<dbReference type="PANTHER" id="PTHR48013:SF9">
    <property type="entry name" value="DUAL SPECIFICITY MITOGEN-ACTIVATED PROTEIN KINASE KINASE 5"/>
    <property type="match status" value="1"/>
</dbReference>
<dbReference type="SUPFAM" id="SSF56112">
    <property type="entry name" value="Protein kinase-like (PK-like)"/>
    <property type="match status" value="1"/>
</dbReference>
<evidence type="ECO:0000256" key="7">
    <source>
        <dbReference type="ARBA" id="ARBA00049014"/>
    </source>
</evidence>
<dbReference type="InterPro" id="IPR000719">
    <property type="entry name" value="Prot_kinase_dom"/>
</dbReference>
<dbReference type="EMBL" id="CP036339">
    <property type="protein sequence ID" value="QDT71033.1"/>
    <property type="molecule type" value="Genomic_DNA"/>
</dbReference>
<dbReference type="Pfam" id="PF00069">
    <property type="entry name" value="Pkinase"/>
    <property type="match status" value="1"/>
</dbReference>
<evidence type="ECO:0000259" key="11">
    <source>
        <dbReference type="PROSITE" id="PS50011"/>
    </source>
</evidence>
<sequence>MQRSRIGPIALEGPLGDSVDSNVLRGVHVERNMRMAVKLLPREMITRPMGGDYFSADVKLLQRLVHPNIARVLGGAIDEGQPYLALELVEGESLRSLLDRRGRLPWETTADIAESICEALQFAHSQKMIHQRLTPSRILLLPGGGVKLVGFDCQMTDKDQVVGLRSPMSVANYLAPEVFKGKSSAALPTADMFSVGVILYECLTGKLPWQAQTPSELVLARRAGPAPRVSASSLECPVWLDVLVSKLLETKRGIRLATADGTRRAILDAKRKVAEGMGTAKHAMSGKQGALAMKADRKEIAALRKHQTPTVRDESPFYERAWFLGLCLAAVIGFGAWAMWPKSEAALYAELEPLLASDDYDELRAISDEVSEFRERFPESAHNPELDDYELRVAMKKAMIDVRNLDRHGKLPSSTAQGLFAQGLKLQQFGDLMSAWELYEQAIEAVPRDAPRELAAYRRLAEKGIAEIKASPDANRSLSEMADAKLAEADELIAAKKYLPAKVLLAEFIGLYEGNGKLREQVRAARGKLQEIDARRE</sequence>
<evidence type="ECO:0000256" key="10">
    <source>
        <dbReference type="PROSITE-ProRule" id="PRU00339"/>
    </source>
</evidence>
<evidence type="ECO:0000256" key="6">
    <source>
        <dbReference type="ARBA" id="ARBA00038999"/>
    </source>
</evidence>
<keyword evidence="3 12" id="KW-0418">Kinase</keyword>
<organism evidence="12 13">
    <name type="scientific">Lacipirellula limnantheis</name>
    <dbReference type="NCBI Taxonomy" id="2528024"/>
    <lineage>
        <taxon>Bacteria</taxon>
        <taxon>Pseudomonadati</taxon>
        <taxon>Planctomycetota</taxon>
        <taxon>Planctomycetia</taxon>
        <taxon>Pirellulales</taxon>
        <taxon>Lacipirellulaceae</taxon>
        <taxon>Lacipirellula</taxon>
    </lineage>
</organism>
<feature type="repeat" description="TPR" evidence="10">
    <location>
        <begin position="416"/>
        <end position="449"/>
    </location>
</feature>
<evidence type="ECO:0000256" key="5">
    <source>
        <dbReference type="ARBA" id="ARBA00038035"/>
    </source>
</evidence>
<dbReference type="GO" id="GO:0005524">
    <property type="term" value="F:ATP binding"/>
    <property type="evidence" value="ECO:0007669"/>
    <property type="project" value="UniProtKB-KW"/>
</dbReference>
<comment type="catalytic activity">
    <reaction evidence="7">
        <text>L-seryl-[protein] + ATP = O-phospho-L-seryl-[protein] + ADP + H(+)</text>
        <dbReference type="Rhea" id="RHEA:17989"/>
        <dbReference type="Rhea" id="RHEA-COMP:9863"/>
        <dbReference type="Rhea" id="RHEA-COMP:11604"/>
        <dbReference type="ChEBI" id="CHEBI:15378"/>
        <dbReference type="ChEBI" id="CHEBI:29999"/>
        <dbReference type="ChEBI" id="CHEBI:30616"/>
        <dbReference type="ChEBI" id="CHEBI:83421"/>
        <dbReference type="ChEBI" id="CHEBI:456216"/>
        <dbReference type="EC" id="2.7.12.2"/>
    </reaction>
</comment>
<dbReference type="PROSITE" id="PS50005">
    <property type="entry name" value="TPR"/>
    <property type="match status" value="1"/>
</dbReference>
<evidence type="ECO:0000256" key="2">
    <source>
        <dbReference type="ARBA" id="ARBA00022741"/>
    </source>
</evidence>
<name>A0A517TRM8_9BACT</name>
<keyword evidence="2" id="KW-0547">Nucleotide-binding</keyword>
<comment type="catalytic activity">
    <reaction evidence="9">
        <text>L-tyrosyl-[protein] + ATP = O-phospho-L-tyrosyl-[protein] + ADP + H(+)</text>
        <dbReference type="Rhea" id="RHEA:10596"/>
        <dbReference type="Rhea" id="RHEA-COMP:10136"/>
        <dbReference type="Rhea" id="RHEA-COMP:20101"/>
        <dbReference type="ChEBI" id="CHEBI:15378"/>
        <dbReference type="ChEBI" id="CHEBI:30616"/>
        <dbReference type="ChEBI" id="CHEBI:46858"/>
        <dbReference type="ChEBI" id="CHEBI:61978"/>
        <dbReference type="ChEBI" id="CHEBI:456216"/>
        <dbReference type="EC" id="2.7.12.2"/>
    </reaction>
</comment>
<proteinExistence type="inferred from homology"/>
<dbReference type="PANTHER" id="PTHR48013">
    <property type="entry name" value="DUAL SPECIFICITY MITOGEN-ACTIVATED PROTEIN KINASE KINASE 5-RELATED"/>
    <property type="match status" value="1"/>
</dbReference>
<dbReference type="OrthoDB" id="6111975at2"/>
<dbReference type="KEGG" id="llh:I41_01880"/>
<dbReference type="InterPro" id="IPR011009">
    <property type="entry name" value="Kinase-like_dom_sf"/>
</dbReference>
<accession>A0A517TRM8</accession>
<evidence type="ECO:0000313" key="12">
    <source>
        <dbReference type="EMBL" id="QDT71033.1"/>
    </source>
</evidence>
<evidence type="ECO:0000313" key="13">
    <source>
        <dbReference type="Proteomes" id="UP000317909"/>
    </source>
</evidence>
<dbReference type="InterPro" id="IPR019734">
    <property type="entry name" value="TPR_rpt"/>
</dbReference>
<keyword evidence="13" id="KW-1185">Reference proteome</keyword>
<protein>
    <recommendedName>
        <fullName evidence="6">mitogen-activated protein kinase kinase</fullName>
        <ecNumber evidence="6">2.7.12.2</ecNumber>
    </recommendedName>
</protein>
<evidence type="ECO:0000256" key="9">
    <source>
        <dbReference type="ARBA" id="ARBA00051693"/>
    </source>
</evidence>
<dbReference type="GO" id="GO:0106310">
    <property type="term" value="F:protein serine kinase activity"/>
    <property type="evidence" value="ECO:0007669"/>
    <property type="project" value="RHEA"/>
</dbReference>
<dbReference type="EC" id="2.7.12.2" evidence="6"/>
<dbReference type="PROSITE" id="PS50011">
    <property type="entry name" value="PROTEIN_KINASE_DOM"/>
    <property type="match status" value="1"/>
</dbReference>
<gene>
    <name evidence="12" type="primary">pknA</name>
    <name evidence="12" type="ORF">I41_01880</name>
</gene>
<dbReference type="Proteomes" id="UP000317909">
    <property type="component" value="Chromosome"/>
</dbReference>
<evidence type="ECO:0000256" key="4">
    <source>
        <dbReference type="ARBA" id="ARBA00022840"/>
    </source>
</evidence>
<keyword evidence="10" id="KW-0802">TPR repeat</keyword>
<dbReference type="Gene3D" id="1.10.510.10">
    <property type="entry name" value="Transferase(Phosphotransferase) domain 1"/>
    <property type="match status" value="1"/>
</dbReference>
<evidence type="ECO:0000256" key="3">
    <source>
        <dbReference type="ARBA" id="ARBA00022777"/>
    </source>
</evidence>
<keyword evidence="4" id="KW-0067">ATP-binding</keyword>
<dbReference type="AlphaFoldDB" id="A0A517TRM8"/>
<comment type="catalytic activity">
    <reaction evidence="8">
        <text>L-threonyl-[protein] + ATP = O-phospho-L-threonyl-[protein] + ADP + H(+)</text>
        <dbReference type="Rhea" id="RHEA:46608"/>
        <dbReference type="Rhea" id="RHEA-COMP:11060"/>
        <dbReference type="Rhea" id="RHEA-COMP:11605"/>
        <dbReference type="ChEBI" id="CHEBI:15378"/>
        <dbReference type="ChEBI" id="CHEBI:30013"/>
        <dbReference type="ChEBI" id="CHEBI:30616"/>
        <dbReference type="ChEBI" id="CHEBI:61977"/>
        <dbReference type="ChEBI" id="CHEBI:456216"/>
        <dbReference type="EC" id="2.7.12.2"/>
    </reaction>
</comment>
<reference evidence="12 13" key="1">
    <citation type="submission" date="2019-02" db="EMBL/GenBank/DDBJ databases">
        <title>Deep-cultivation of Planctomycetes and their phenomic and genomic characterization uncovers novel biology.</title>
        <authorList>
            <person name="Wiegand S."/>
            <person name="Jogler M."/>
            <person name="Boedeker C."/>
            <person name="Pinto D."/>
            <person name="Vollmers J."/>
            <person name="Rivas-Marin E."/>
            <person name="Kohn T."/>
            <person name="Peeters S.H."/>
            <person name="Heuer A."/>
            <person name="Rast P."/>
            <person name="Oberbeckmann S."/>
            <person name="Bunk B."/>
            <person name="Jeske O."/>
            <person name="Meyerdierks A."/>
            <person name="Storesund J.E."/>
            <person name="Kallscheuer N."/>
            <person name="Luecker S."/>
            <person name="Lage O.M."/>
            <person name="Pohl T."/>
            <person name="Merkel B.J."/>
            <person name="Hornburger P."/>
            <person name="Mueller R.-W."/>
            <person name="Bruemmer F."/>
            <person name="Labrenz M."/>
            <person name="Spormann A.M."/>
            <person name="Op den Camp H."/>
            <person name="Overmann J."/>
            <person name="Amann R."/>
            <person name="Jetten M.S.M."/>
            <person name="Mascher T."/>
            <person name="Medema M.H."/>
            <person name="Devos D.P."/>
            <person name="Kaster A.-K."/>
            <person name="Ovreas L."/>
            <person name="Rohde M."/>
            <person name="Galperin M.Y."/>
            <person name="Jogler C."/>
        </authorList>
    </citation>
    <scope>NUCLEOTIDE SEQUENCE [LARGE SCALE GENOMIC DNA]</scope>
    <source>
        <strain evidence="12 13">I41</strain>
    </source>
</reference>
<dbReference type="RefSeq" id="WP_145430079.1">
    <property type="nucleotide sequence ID" value="NZ_CP036339.1"/>
</dbReference>
<dbReference type="CDD" id="cd14014">
    <property type="entry name" value="STKc_PknB_like"/>
    <property type="match status" value="1"/>
</dbReference>
<dbReference type="GO" id="GO:0004713">
    <property type="term" value="F:protein tyrosine kinase activity"/>
    <property type="evidence" value="ECO:0007669"/>
    <property type="project" value="RHEA"/>
</dbReference>
<feature type="domain" description="Protein kinase" evidence="11">
    <location>
        <begin position="9"/>
        <end position="267"/>
    </location>
</feature>
<comment type="similarity">
    <text evidence="5">Belongs to the protein kinase superfamily. STE Ser/Thr protein kinase family. MAP kinase kinase subfamily.</text>
</comment>